<dbReference type="InterPro" id="IPR006157">
    <property type="entry name" value="FolB_dom"/>
</dbReference>
<dbReference type="SMART" id="SM00905">
    <property type="entry name" value="FolB"/>
    <property type="match status" value="1"/>
</dbReference>
<dbReference type="InterPro" id="IPR043133">
    <property type="entry name" value="GTP-CH-I_C/QueF"/>
</dbReference>
<dbReference type="RefSeq" id="WP_188761075.1">
    <property type="nucleotide sequence ID" value="NZ_BMJM01000001.1"/>
</dbReference>
<gene>
    <name evidence="9" type="ORF">GCM10011529_02180</name>
</gene>
<keyword evidence="6" id="KW-0456">Lyase</keyword>
<evidence type="ECO:0000259" key="8">
    <source>
        <dbReference type="SMART" id="SM00905"/>
    </source>
</evidence>
<reference evidence="9" key="1">
    <citation type="journal article" date="2014" name="Int. J. Syst. Evol. Microbiol.">
        <title>Complete genome sequence of Corynebacterium casei LMG S-19264T (=DSM 44701T), isolated from a smear-ripened cheese.</title>
        <authorList>
            <consortium name="US DOE Joint Genome Institute (JGI-PGF)"/>
            <person name="Walter F."/>
            <person name="Albersmeier A."/>
            <person name="Kalinowski J."/>
            <person name="Ruckert C."/>
        </authorList>
    </citation>
    <scope>NUCLEOTIDE SEQUENCE</scope>
    <source>
        <strain evidence="9">CGMCC 1.15519</strain>
    </source>
</reference>
<accession>A0A916ZIJ7</accession>
<keyword evidence="5" id="KW-0289">Folate biosynthesis</keyword>
<evidence type="ECO:0000256" key="1">
    <source>
        <dbReference type="ARBA" id="ARBA00001353"/>
    </source>
</evidence>
<dbReference type="Gene3D" id="3.30.1130.10">
    <property type="match status" value="1"/>
</dbReference>
<dbReference type="InterPro" id="IPR006156">
    <property type="entry name" value="Dihydroneopterin_aldolase"/>
</dbReference>
<evidence type="ECO:0000256" key="2">
    <source>
        <dbReference type="ARBA" id="ARBA00005013"/>
    </source>
</evidence>
<protein>
    <recommendedName>
        <fullName evidence="4">dihydroneopterin aldolase</fullName>
        <ecNumber evidence="4">4.1.2.25</ecNumber>
    </recommendedName>
    <alternativeName>
        <fullName evidence="7">7,8-dihydroneopterin aldolase</fullName>
    </alternativeName>
</protein>
<evidence type="ECO:0000313" key="9">
    <source>
        <dbReference type="EMBL" id="GGD99607.1"/>
    </source>
</evidence>
<dbReference type="Pfam" id="PF02152">
    <property type="entry name" value="FolB"/>
    <property type="match status" value="1"/>
</dbReference>
<evidence type="ECO:0000256" key="5">
    <source>
        <dbReference type="ARBA" id="ARBA00022909"/>
    </source>
</evidence>
<dbReference type="GO" id="GO:0046656">
    <property type="term" value="P:folic acid biosynthetic process"/>
    <property type="evidence" value="ECO:0007669"/>
    <property type="project" value="UniProtKB-KW"/>
</dbReference>
<dbReference type="SUPFAM" id="SSF55620">
    <property type="entry name" value="Tetrahydrobiopterin biosynthesis enzymes-like"/>
    <property type="match status" value="1"/>
</dbReference>
<dbReference type="Proteomes" id="UP000635071">
    <property type="component" value="Unassembled WGS sequence"/>
</dbReference>
<evidence type="ECO:0000256" key="7">
    <source>
        <dbReference type="ARBA" id="ARBA00032903"/>
    </source>
</evidence>
<dbReference type="PANTHER" id="PTHR42844">
    <property type="entry name" value="DIHYDRONEOPTERIN ALDOLASE 1-RELATED"/>
    <property type="match status" value="1"/>
</dbReference>
<comment type="pathway">
    <text evidence="2">Cofactor biosynthesis; tetrahydrofolate biosynthesis; 2-amino-4-hydroxy-6-hydroxymethyl-7,8-dihydropteridine diphosphate from 7,8-dihydroneopterin triphosphate: step 3/4.</text>
</comment>
<dbReference type="EMBL" id="BMJM01000001">
    <property type="protein sequence ID" value="GGD99607.1"/>
    <property type="molecule type" value="Genomic_DNA"/>
</dbReference>
<organism evidence="9 10">
    <name type="scientific">Sandarakinorhabdus glacialis</name>
    <dbReference type="NCBI Taxonomy" id="1614636"/>
    <lineage>
        <taxon>Bacteria</taxon>
        <taxon>Pseudomonadati</taxon>
        <taxon>Pseudomonadota</taxon>
        <taxon>Alphaproteobacteria</taxon>
        <taxon>Sphingomonadales</taxon>
        <taxon>Sphingosinicellaceae</taxon>
        <taxon>Sandarakinorhabdus</taxon>
    </lineage>
</organism>
<dbReference type="GO" id="GO:0005737">
    <property type="term" value="C:cytoplasm"/>
    <property type="evidence" value="ECO:0007669"/>
    <property type="project" value="TreeGrafter"/>
</dbReference>
<comment type="caution">
    <text evidence="9">The sequence shown here is derived from an EMBL/GenBank/DDBJ whole genome shotgun (WGS) entry which is preliminary data.</text>
</comment>
<feature type="domain" description="Dihydroneopterin aldolase/epimerase" evidence="8">
    <location>
        <begin position="33"/>
        <end position="143"/>
    </location>
</feature>
<name>A0A916ZIJ7_9SPHN</name>
<dbReference type="GO" id="GO:0004150">
    <property type="term" value="F:dihydroneopterin aldolase activity"/>
    <property type="evidence" value="ECO:0007669"/>
    <property type="project" value="UniProtKB-EC"/>
</dbReference>
<comment type="catalytic activity">
    <reaction evidence="1">
        <text>7,8-dihydroneopterin = 6-hydroxymethyl-7,8-dihydropterin + glycolaldehyde</text>
        <dbReference type="Rhea" id="RHEA:10540"/>
        <dbReference type="ChEBI" id="CHEBI:17001"/>
        <dbReference type="ChEBI" id="CHEBI:17071"/>
        <dbReference type="ChEBI" id="CHEBI:44841"/>
        <dbReference type="EC" id="4.1.2.25"/>
    </reaction>
</comment>
<evidence type="ECO:0000256" key="3">
    <source>
        <dbReference type="ARBA" id="ARBA00005708"/>
    </source>
</evidence>
<evidence type="ECO:0000313" key="10">
    <source>
        <dbReference type="Proteomes" id="UP000635071"/>
    </source>
</evidence>
<reference evidence="9" key="2">
    <citation type="submission" date="2020-09" db="EMBL/GenBank/DDBJ databases">
        <authorList>
            <person name="Sun Q."/>
            <person name="Zhou Y."/>
        </authorList>
    </citation>
    <scope>NUCLEOTIDE SEQUENCE</scope>
    <source>
        <strain evidence="9">CGMCC 1.15519</strain>
    </source>
</reference>
<dbReference type="PANTHER" id="PTHR42844:SF1">
    <property type="entry name" value="DIHYDRONEOPTERIN ALDOLASE 1-RELATED"/>
    <property type="match status" value="1"/>
</dbReference>
<dbReference type="AlphaFoldDB" id="A0A916ZIJ7"/>
<keyword evidence="10" id="KW-1185">Reference proteome</keyword>
<proteinExistence type="inferred from homology"/>
<dbReference type="EC" id="4.1.2.25" evidence="4"/>
<sequence>MTDVSVPAVDSLVREPVLTGMVPAALTPKTRKIMLEDFDVPVDIGFHAFEIGTPQRLRLNIEVWLSAAAFPDTDTVAQAWDYDVLRTSVLVLLAGRRFNLQETVAHEVYAMVAARHGVTGVRVSTRKPDIYADCAAVGVEISSF</sequence>
<evidence type="ECO:0000256" key="6">
    <source>
        <dbReference type="ARBA" id="ARBA00023239"/>
    </source>
</evidence>
<evidence type="ECO:0000256" key="4">
    <source>
        <dbReference type="ARBA" id="ARBA00013043"/>
    </source>
</evidence>
<comment type="similarity">
    <text evidence="3">Belongs to the DHNA family.</text>
</comment>